<sequence length="96" mass="10435">MTTQPDREYAVRLPDGSLAGESTLGFLVTSRVRTWSDAAAAQSYVDDLRRHAATRLGVADLAATVVWRYVGEWCTDATADQLVTSVERFLESGGTP</sequence>
<accession>A0ABW7JNK5</accession>
<gene>
    <name evidence="1" type="ORF">ACHIPZ_13635</name>
</gene>
<dbReference type="EMBL" id="JBIMSO010000051">
    <property type="protein sequence ID" value="MFH5209227.1"/>
    <property type="molecule type" value="Genomic_DNA"/>
</dbReference>
<organism evidence="1 2">
    <name type="scientific">Antrihabitans spumae</name>
    <dbReference type="NCBI Taxonomy" id="3373370"/>
    <lineage>
        <taxon>Bacteria</taxon>
        <taxon>Bacillati</taxon>
        <taxon>Actinomycetota</taxon>
        <taxon>Actinomycetes</taxon>
        <taxon>Mycobacteriales</taxon>
        <taxon>Nocardiaceae</taxon>
        <taxon>Antrihabitans</taxon>
    </lineage>
</organism>
<name>A0ABW7JNK5_9NOCA</name>
<dbReference type="Proteomes" id="UP001609175">
    <property type="component" value="Unassembled WGS sequence"/>
</dbReference>
<reference evidence="1 2" key="1">
    <citation type="submission" date="2024-10" db="EMBL/GenBank/DDBJ databases">
        <authorList>
            <person name="Riesco R."/>
        </authorList>
    </citation>
    <scope>NUCLEOTIDE SEQUENCE [LARGE SCALE GENOMIC DNA]</scope>
    <source>
        <strain evidence="1 2">NCIMB 15449</strain>
    </source>
</reference>
<evidence type="ECO:0000313" key="2">
    <source>
        <dbReference type="Proteomes" id="UP001609175"/>
    </source>
</evidence>
<comment type="caution">
    <text evidence="1">The sequence shown here is derived from an EMBL/GenBank/DDBJ whole genome shotgun (WGS) entry which is preliminary data.</text>
</comment>
<proteinExistence type="predicted"/>
<protein>
    <submittedName>
        <fullName evidence="1">Uncharacterized protein</fullName>
    </submittedName>
</protein>
<dbReference type="RefSeq" id="WP_395114929.1">
    <property type="nucleotide sequence ID" value="NZ_JBIMSO010000051.1"/>
</dbReference>
<evidence type="ECO:0000313" key="1">
    <source>
        <dbReference type="EMBL" id="MFH5209227.1"/>
    </source>
</evidence>